<keyword evidence="2" id="KW-1185">Reference proteome</keyword>
<name>A0ABT4L8N8_9SPHI</name>
<protein>
    <submittedName>
        <fullName evidence="1">Uncharacterized protein</fullName>
    </submittedName>
</protein>
<reference evidence="1" key="1">
    <citation type="submission" date="2022-12" db="EMBL/GenBank/DDBJ databases">
        <title>Genome sequence of HCMS5-2.</title>
        <authorList>
            <person name="Woo H."/>
        </authorList>
    </citation>
    <scope>NUCLEOTIDE SEQUENCE</scope>
    <source>
        <strain evidence="1">HCMS5-2</strain>
    </source>
</reference>
<accession>A0ABT4L8N8</accession>
<evidence type="ECO:0000313" key="1">
    <source>
        <dbReference type="EMBL" id="MCZ4244288.1"/>
    </source>
</evidence>
<organism evidence="1 2">
    <name type="scientific">Pedobacter punctiformis</name>
    <dbReference type="NCBI Taxonomy" id="3004097"/>
    <lineage>
        <taxon>Bacteria</taxon>
        <taxon>Pseudomonadati</taxon>
        <taxon>Bacteroidota</taxon>
        <taxon>Sphingobacteriia</taxon>
        <taxon>Sphingobacteriales</taxon>
        <taxon>Sphingobacteriaceae</taxon>
        <taxon>Pedobacter</taxon>
    </lineage>
</organism>
<dbReference type="RefSeq" id="WP_269427360.1">
    <property type="nucleotide sequence ID" value="NZ_JAPWGM010000003.1"/>
</dbReference>
<gene>
    <name evidence="1" type="ORF">O0955_09760</name>
</gene>
<sequence length="77" mass="8831">MLLSCQFAFGQSENPFDIQKVEKTLTNTLKSENKEFFKNFIGDYKKATVASSTDLMLDYVGICFNTASRDKSKINRY</sequence>
<dbReference type="EMBL" id="JAPWGM010000003">
    <property type="protein sequence ID" value="MCZ4244288.1"/>
    <property type="molecule type" value="Genomic_DNA"/>
</dbReference>
<evidence type="ECO:0000313" key="2">
    <source>
        <dbReference type="Proteomes" id="UP001144347"/>
    </source>
</evidence>
<comment type="caution">
    <text evidence="1">The sequence shown here is derived from an EMBL/GenBank/DDBJ whole genome shotgun (WGS) entry which is preliminary data.</text>
</comment>
<proteinExistence type="predicted"/>
<dbReference type="Proteomes" id="UP001144347">
    <property type="component" value="Unassembled WGS sequence"/>
</dbReference>